<dbReference type="EMBL" id="JAAXPI010000006">
    <property type="protein sequence ID" value="NKZ03449.1"/>
    <property type="molecule type" value="Genomic_DNA"/>
</dbReference>
<evidence type="ECO:0000313" key="3">
    <source>
        <dbReference type="EMBL" id="NKZ03449.1"/>
    </source>
</evidence>
<proteinExistence type="predicted"/>
<dbReference type="Proteomes" id="UP000579250">
    <property type="component" value="Unassembled WGS sequence"/>
</dbReference>
<reference evidence="3 4" key="1">
    <citation type="submission" date="2020-04" db="EMBL/GenBank/DDBJ databases">
        <title>MicrobeNet Type strains.</title>
        <authorList>
            <person name="Nicholson A.C."/>
        </authorList>
    </citation>
    <scope>NUCLEOTIDE SEQUENCE [LARGE SCALE GENOMIC DNA]</scope>
    <source>
        <strain evidence="3 4">ATCC BAA-277</strain>
    </source>
</reference>
<dbReference type="GO" id="GO:0008233">
    <property type="term" value="F:peptidase activity"/>
    <property type="evidence" value="ECO:0007669"/>
    <property type="project" value="InterPro"/>
</dbReference>
<dbReference type="PANTHER" id="PTHR34385:SF1">
    <property type="entry name" value="PEPTIDOGLYCAN L-ALANYL-D-GLUTAMATE ENDOPEPTIDASE CWLK"/>
    <property type="match status" value="1"/>
</dbReference>
<dbReference type="Gene3D" id="3.30.1380.10">
    <property type="match status" value="1"/>
</dbReference>
<evidence type="ECO:0000259" key="2">
    <source>
        <dbReference type="Pfam" id="PF02557"/>
    </source>
</evidence>
<dbReference type="InterPro" id="IPR003709">
    <property type="entry name" value="VanY-like_core_dom"/>
</dbReference>
<dbReference type="InterPro" id="IPR052179">
    <property type="entry name" value="DD-CPase-like"/>
</dbReference>
<comment type="caution">
    <text evidence="3">The sequence shown here is derived from an EMBL/GenBank/DDBJ whole genome shotgun (WGS) entry which is preliminary data.</text>
</comment>
<feature type="domain" description="D-alanyl-D-alanine carboxypeptidase-like core" evidence="2">
    <location>
        <begin position="116"/>
        <end position="222"/>
    </location>
</feature>
<protein>
    <recommendedName>
        <fullName evidence="2">D-alanyl-D-alanine carboxypeptidase-like core domain-containing protein</fullName>
    </recommendedName>
</protein>
<accession>A0A846YSY7</accession>
<gene>
    <name evidence="3" type="ORF">HGB48_06775</name>
</gene>
<name>A0A846YSY7_9ACTN</name>
<keyword evidence="4" id="KW-1185">Reference proteome</keyword>
<dbReference type="PANTHER" id="PTHR34385">
    <property type="entry name" value="D-ALANYL-D-ALANINE CARBOXYPEPTIDASE"/>
    <property type="match status" value="1"/>
</dbReference>
<sequence>MEGENAVRPRHAKKTNKFAAPVSGMVLAGVFAGSLGLMPGGDSENPAPRTTRPAILAADRGEGPPEQGAAHQADKSKAEPAKPPATCKPSEAKKREYANGRIPTRELCPLPQRGEFLRADAAVAFYKLNAAYKKRFGKDVCLRSSYRTLAKQKELYERMPAGMAARPGRSKHGDAIAADFCGGVQNDESPQFKWMLANSKRFDWVHPEWAFGSPFEPWHWEFDIGQEA</sequence>
<dbReference type="InterPro" id="IPR009045">
    <property type="entry name" value="Zn_M74/Hedgehog-like"/>
</dbReference>
<dbReference type="CDD" id="cd14814">
    <property type="entry name" value="Peptidase_M15"/>
    <property type="match status" value="1"/>
</dbReference>
<dbReference type="AlphaFoldDB" id="A0A846YSY7"/>
<dbReference type="GO" id="GO:0006508">
    <property type="term" value="P:proteolysis"/>
    <property type="evidence" value="ECO:0007669"/>
    <property type="project" value="InterPro"/>
</dbReference>
<evidence type="ECO:0000313" key="4">
    <source>
        <dbReference type="Proteomes" id="UP000579250"/>
    </source>
</evidence>
<dbReference type="SUPFAM" id="SSF55166">
    <property type="entry name" value="Hedgehog/DD-peptidase"/>
    <property type="match status" value="1"/>
</dbReference>
<dbReference type="Pfam" id="PF02557">
    <property type="entry name" value="VanY"/>
    <property type="match status" value="1"/>
</dbReference>
<feature type="region of interest" description="Disordered" evidence="1">
    <location>
        <begin position="35"/>
        <end position="98"/>
    </location>
</feature>
<organism evidence="3 4">
    <name type="scientific">Actinomadura latina</name>
    <dbReference type="NCBI Taxonomy" id="163603"/>
    <lineage>
        <taxon>Bacteria</taxon>
        <taxon>Bacillati</taxon>
        <taxon>Actinomycetota</taxon>
        <taxon>Actinomycetes</taxon>
        <taxon>Streptosporangiales</taxon>
        <taxon>Thermomonosporaceae</taxon>
        <taxon>Actinomadura</taxon>
    </lineage>
</organism>
<evidence type="ECO:0000256" key="1">
    <source>
        <dbReference type="SAM" id="MobiDB-lite"/>
    </source>
</evidence>